<dbReference type="PROSITE" id="PS51684">
    <property type="entry name" value="SAM_MT_TRM5_TYW2"/>
    <property type="match status" value="1"/>
</dbReference>
<dbReference type="OrthoDB" id="408788at2759"/>
<reference evidence="6" key="1">
    <citation type="submission" date="2013-09" db="EMBL/GenBank/DDBJ databases">
        <title>Corchorus olitorius genome sequencing.</title>
        <authorList>
            <person name="Alam M."/>
            <person name="Haque M.S."/>
            <person name="Islam M.S."/>
            <person name="Emdad E.M."/>
            <person name="Islam M.M."/>
            <person name="Ahmed B."/>
            <person name="Halim A."/>
            <person name="Hossen Q.M.M."/>
            <person name="Hossain M.Z."/>
            <person name="Ahmed R."/>
            <person name="Khan M.M."/>
            <person name="Islam R."/>
            <person name="Rashid M.M."/>
            <person name="Khan S.A."/>
            <person name="Rahman M.S."/>
            <person name="Alam M."/>
            <person name="Yahiya A.S."/>
            <person name="Khan M.S."/>
            <person name="Azam M.S."/>
            <person name="Haque T."/>
            <person name="Lashkar M.Z.H."/>
            <person name="Akhand A.I."/>
            <person name="Morshed G."/>
            <person name="Roy S."/>
            <person name="Uddin K.S."/>
            <person name="Rabeya T."/>
            <person name="Hossain A.S."/>
            <person name="Chowdhury A."/>
            <person name="Snigdha A.R."/>
            <person name="Mortoza M.S."/>
            <person name="Matin S.A."/>
            <person name="Hoque S.M.E."/>
            <person name="Islam M.K."/>
            <person name="Roy D.K."/>
            <person name="Haider R."/>
            <person name="Moosa M.M."/>
            <person name="Elias S.M."/>
            <person name="Hasan A.M."/>
            <person name="Jahan S."/>
            <person name="Shafiuddin M."/>
            <person name="Mahmood N."/>
            <person name="Shommy N.S."/>
        </authorList>
    </citation>
    <scope>NUCLEOTIDE SEQUENCE [LARGE SCALE GENOMIC DNA]</scope>
    <source>
        <strain evidence="6">cv. O-4</strain>
    </source>
</reference>
<dbReference type="Proteomes" id="UP000187203">
    <property type="component" value="Unassembled WGS sequence"/>
</dbReference>
<dbReference type="InterPro" id="IPR056743">
    <property type="entry name" value="TRM5-TYW2-like_MTfase"/>
</dbReference>
<accession>A0A1R3IFI3</accession>
<dbReference type="Pfam" id="PF02475">
    <property type="entry name" value="TRM5-TYW2_MTfase"/>
    <property type="match status" value="1"/>
</dbReference>
<evidence type="ECO:0000259" key="4">
    <source>
        <dbReference type="PROSITE" id="PS51684"/>
    </source>
</evidence>
<name>A0A1R3IFI3_9ROSI</name>
<dbReference type="GO" id="GO:0002939">
    <property type="term" value="P:tRNA N1-guanine methylation"/>
    <property type="evidence" value="ECO:0007669"/>
    <property type="project" value="TreeGrafter"/>
</dbReference>
<proteinExistence type="predicted"/>
<keyword evidence="3" id="KW-0819">tRNA processing</keyword>
<evidence type="ECO:0000256" key="3">
    <source>
        <dbReference type="ARBA" id="ARBA00022694"/>
    </source>
</evidence>
<dbReference type="InterPro" id="IPR029063">
    <property type="entry name" value="SAM-dependent_MTases_sf"/>
</dbReference>
<sequence length="129" mass="14600">MLSSPTVTHSPDFTLLGFLEANFCEIWNLNYMNIKDGVENLQILNTAVSLGDVGILRYWNSRLGTERQRLLSGFNRNDVICDVFSGVDSIAISAAKIVKRVYANDLNPFAVEYLERNCVLTKLERRVKV</sequence>
<dbReference type="AlphaFoldDB" id="A0A1R3IFI3"/>
<evidence type="ECO:0000256" key="1">
    <source>
        <dbReference type="ARBA" id="ARBA00022679"/>
    </source>
</evidence>
<dbReference type="Gene3D" id="3.40.50.150">
    <property type="entry name" value="Vaccinia Virus protein VP39"/>
    <property type="match status" value="1"/>
</dbReference>
<dbReference type="GO" id="GO:0008175">
    <property type="term" value="F:tRNA methyltransferase activity"/>
    <property type="evidence" value="ECO:0007669"/>
    <property type="project" value="TreeGrafter"/>
</dbReference>
<dbReference type="InterPro" id="IPR030382">
    <property type="entry name" value="MeTrfase_TRM5/TYW2"/>
</dbReference>
<evidence type="ECO:0000256" key="2">
    <source>
        <dbReference type="ARBA" id="ARBA00022691"/>
    </source>
</evidence>
<feature type="domain" description="SAM-dependent methyltransferase TRM5/TYW2-type" evidence="4">
    <location>
        <begin position="58"/>
        <end position="129"/>
    </location>
</feature>
<protein>
    <submittedName>
        <fullName evidence="5">tRNA transferase Trm5/Tyw2</fullName>
    </submittedName>
</protein>
<organism evidence="5 6">
    <name type="scientific">Corchorus olitorius</name>
    <dbReference type="NCBI Taxonomy" id="93759"/>
    <lineage>
        <taxon>Eukaryota</taxon>
        <taxon>Viridiplantae</taxon>
        <taxon>Streptophyta</taxon>
        <taxon>Embryophyta</taxon>
        <taxon>Tracheophyta</taxon>
        <taxon>Spermatophyta</taxon>
        <taxon>Magnoliopsida</taxon>
        <taxon>eudicotyledons</taxon>
        <taxon>Gunneridae</taxon>
        <taxon>Pentapetalae</taxon>
        <taxon>rosids</taxon>
        <taxon>malvids</taxon>
        <taxon>Malvales</taxon>
        <taxon>Malvaceae</taxon>
        <taxon>Grewioideae</taxon>
        <taxon>Apeibeae</taxon>
        <taxon>Corchorus</taxon>
    </lineage>
</organism>
<keyword evidence="6" id="KW-1185">Reference proteome</keyword>
<dbReference type="SUPFAM" id="SSF53335">
    <property type="entry name" value="S-adenosyl-L-methionine-dependent methyltransferases"/>
    <property type="match status" value="1"/>
</dbReference>
<dbReference type="GO" id="GO:0005737">
    <property type="term" value="C:cytoplasm"/>
    <property type="evidence" value="ECO:0007669"/>
    <property type="project" value="TreeGrafter"/>
</dbReference>
<keyword evidence="2" id="KW-0949">S-adenosyl-L-methionine</keyword>
<dbReference type="PANTHER" id="PTHR23245:SF43">
    <property type="entry name" value="TRNA (GUANINE(37)-N1)-METHYLTRANSFERASE 2"/>
    <property type="match status" value="1"/>
</dbReference>
<keyword evidence="1 5" id="KW-0808">Transferase</keyword>
<gene>
    <name evidence="5" type="ORF">COLO4_23641</name>
</gene>
<comment type="caution">
    <text evidence="5">The sequence shown here is derived from an EMBL/GenBank/DDBJ whole genome shotgun (WGS) entry which is preliminary data.</text>
</comment>
<dbReference type="STRING" id="93759.A0A1R3IFI3"/>
<dbReference type="EMBL" id="AWUE01018301">
    <property type="protein sequence ID" value="OMO81359.1"/>
    <property type="molecule type" value="Genomic_DNA"/>
</dbReference>
<dbReference type="PANTHER" id="PTHR23245">
    <property type="entry name" value="TRNA METHYLTRANSFERASE"/>
    <property type="match status" value="1"/>
</dbReference>
<evidence type="ECO:0000313" key="6">
    <source>
        <dbReference type="Proteomes" id="UP000187203"/>
    </source>
</evidence>
<evidence type="ECO:0000313" key="5">
    <source>
        <dbReference type="EMBL" id="OMO81359.1"/>
    </source>
</evidence>